<keyword evidence="1" id="KW-1133">Transmembrane helix</keyword>
<dbReference type="AlphaFoldDB" id="A0A0D9W428"/>
<dbReference type="Proteomes" id="UP000032180">
    <property type="component" value="Chromosome 4"/>
</dbReference>
<protein>
    <submittedName>
        <fullName evidence="2">Uncharacterized protein</fullName>
    </submittedName>
</protein>
<evidence type="ECO:0000313" key="2">
    <source>
        <dbReference type="EnsemblPlants" id="LPERR04G06840.1"/>
    </source>
</evidence>
<evidence type="ECO:0000313" key="3">
    <source>
        <dbReference type="Proteomes" id="UP000032180"/>
    </source>
</evidence>
<accession>A0A0D9W428</accession>
<organism evidence="2 3">
    <name type="scientific">Leersia perrieri</name>
    <dbReference type="NCBI Taxonomy" id="77586"/>
    <lineage>
        <taxon>Eukaryota</taxon>
        <taxon>Viridiplantae</taxon>
        <taxon>Streptophyta</taxon>
        <taxon>Embryophyta</taxon>
        <taxon>Tracheophyta</taxon>
        <taxon>Spermatophyta</taxon>
        <taxon>Magnoliopsida</taxon>
        <taxon>Liliopsida</taxon>
        <taxon>Poales</taxon>
        <taxon>Poaceae</taxon>
        <taxon>BOP clade</taxon>
        <taxon>Oryzoideae</taxon>
        <taxon>Oryzeae</taxon>
        <taxon>Oryzinae</taxon>
        <taxon>Leersia</taxon>
    </lineage>
</organism>
<sequence>MPPYYPPPPPIDRSSLQGELDGRQVCGRAADLGSGAATQAQAAHGRRAVLRVERIYRRRQPRPLDSPAFTMAKLKPKELLAQSKQKKGPTQIGATTIITYIVLGALVVSSVYYALKYWQNRGPTAAATEGFVGN</sequence>
<dbReference type="STRING" id="77586.A0A0D9W428"/>
<dbReference type="eggNOG" id="ENOG502R3S6">
    <property type="taxonomic scope" value="Eukaryota"/>
</dbReference>
<reference evidence="2 3" key="1">
    <citation type="submission" date="2012-08" db="EMBL/GenBank/DDBJ databases">
        <title>Oryza genome evolution.</title>
        <authorList>
            <person name="Wing R.A."/>
        </authorList>
    </citation>
    <scope>NUCLEOTIDE SEQUENCE</scope>
</reference>
<reference evidence="3" key="2">
    <citation type="submission" date="2013-12" db="EMBL/GenBank/DDBJ databases">
        <authorList>
            <person name="Yu Y."/>
            <person name="Lee S."/>
            <person name="de Baynast K."/>
            <person name="Wissotski M."/>
            <person name="Liu L."/>
            <person name="Talag J."/>
            <person name="Goicoechea J."/>
            <person name="Angelova A."/>
            <person name="Jetty R."/>
            <person name="Kudrna D."/>
            <person name="Golser W."/>
            <person name="Rivera L."/>
            <person name="Zhang J."/>
            <person name="Wing R."/>
        </authorList>
    </citation>
    <scope>NUCLEOTIDE SEQUENCE</scope>
</reference>
<dbReference type="EnsemblPlants" id="LPERR04G06840.1">
    <property type="protein sequence ID" value="LPERR04G06840.1"/>
    <property type="gene ID" value="LPERR04G06840"/>
</dbReference>
<proteinExistence type="predicted"/>
<keyword evidence="1" id="KW-0812">Transmembrane</keyword>
<evidence type="ECO:0000256" key="1">
    <source>
        <dbReference type="SAM" id="Phobius"/>
    </source>
</evidence>
<reference evidence="2" key="3">
    <citation type="submission" date="2015-04" db="UniProtKB">
        <authorList>
            <consortium name="EnsemblPlants"/>
        </authorList>
    </citation>
    <scope>IDENTIFICATION</scope>
</reference>
<keyword evidence="3" id="KW-1185">Reference proteome</keyword>
<keyword evidence="1" id="KW-0472">Membrane</keyword>
<dbReference type="HOGENOM" id="CLU_1899217_0_0_1"/>
<feature type="transmembrane region" description="Helical" evidence="1">
    <location>
        <begin position="92"/>
        <end position="115"/>
    </location>
</feature>
<dbReference type="Gramene" id="LPERR04G06840.1">
    <property type="protein sequence ID" value="LPERR04G06840.1"/>
    <property type="gene ID" value="LPERR04G06840"/>
</dbReference>
<name>A0A0D9W428_9ORYZ</name>